<dbReference type="OrthoDB" id="3304698at2"/>
<dbReference type="AlphaFoldDB" id="A0A117ED32"/>
<dbReference type="RefSeq" id="WP_059079738.1">
    <property type="nucleotide sequence ID" value="NZ_BCMM01000008.1"/>
</dbReference>
<proteinExistence type="predicted"/>
<protein>
    <submittedName>
        <fullName evidence="1">Uncharacterized protein</fullName>
    </submittedName>
</protein>
<evidence type="ECO:0000313" key="1">
    <source>
        <dbReference type="EMBL" id="GAQ61883.1"/>
    </source>
</evidence>
<reference evidence="2" key="3">
    <citation type="submission" date="2016-02" db="EMBL/GenBank/DDBJ databases">
        <title>Draft genome of pathogenic Streptomyces sp. in Japan.</title>
        <authorList>
            <person name="Tomihama T."/>
            <person name="Ikenaga M."/>
            <person name="Sakai M."/>
            <person name="Okubo T."/>
            <person name="Ikeda S."/>
        </authorList>
    </citation>
    <scope>NUCLEOTIDE SEQUENCE [LARGE SCALE GENOMIC DNA]</scope>
    <source>
        <strain evidence="2">S58</strain>
    </source>
</reference>
<accession>A0A117ED32</accession>
<sequence>MVFPQTPLIVVISLFLGGTWVDITADVYNRDKIGLTWGRQDWASTADPTRLPLTLNNGYSKAAPGILGRYSRRNPRSDLFGLLGLSTLVALDLTTPGGNVVGRFEGYITSWPTKWDVSGNDVYTTVTANGIQRRLLQGTKALRDPLRRHIDANGPLLYWPLTDGQTAREGTEIVVGGQPMRSKGVAGSFYQGQPNWGRGTLAPWLDPVVSLPVETGGLITAYVPPRNISGWSVDHVLNSLGPGNITQVNVFDTGPRSSSVPLVEWNIIEWGSGGFNQVQVRIVEWLESTSSTALLTTINDPGIYDGGVHHLRLSVADDGAGGLAWELFIDGASVASGTRATGFRALSRITAEWSLVSGGGINDSDVALGHITYWGEDPPFAAATWRAVQGHNRELAGRRIERLCAEQNVPLLVNGNLDQTPAMGPQKSGTFLGLVQSAADVDGGMVHDARDTAGLAYRTRRSKYNQGV</sequence>
<reference evidence="2" key="1">
    <citation type="submission" date="2015-11" db="EMBL/GenBank/DDBJ databases">
        <authorList>
            <consortium name="Cross-ministerial Strategic Innovation Promotion Program (SIP) consortium"/>
            <person name="Tomihama T."/>
            <person name="Ikenaga M."/>
            <person name="Sakai M."/>
            <person name="Okubo T."/>
            <person name="Ikeda S."/>
        </authorList>
    </citation>
    <scope>NUCLEOTIDE SEQUENCE [LARGE SCALE GENOMIC DNA]</scope>
    <source>
        <strain evidence="2">S58</strain>
    </source>
</reference>
<organism evidence="1 2">
    <name type="scientific">Streptomyces scabiei</name>
    <dbReference type="NCBI Taxonomy" id="1930"/>
    <lineage>
        <taxon>Bacteria</taxon>
        <taxon>Bacillati</taxon>
        <taxon>Actinomycetota</taxon>
        <taxon>Actinomycetes</taxon>
        <taxon>Kitasatosporales</taxon>
        <taxon>Streptomycetaceae</taxon>
        <taxon>Streptomyces</taxon>
    </lineage>
</organism>
<dbReference type="EMBL" id="BCMM01000008">
    <property type="protein sequence ID" value="GAQ61883.1"/>
    <property type="molecule type" value="Genomic_DNA"/>
</dbReference>
<dbReference type="Proteomes" id="UP000067448">
    <property type="component" value="Unassembled WGS sequence"/>
</dbReference>
<evidence type="ECO:0000313" key="2">
    <source>
        <dbReference type="Proteomes" id="UP000067448"/>
    </source>
</evidence>
<reference evidence="1 2" key="2">
    <citation type="journal article" date="2016" name="Genome Announc.">
        <title>Draft Genome Sequences of Streptomyces scabiei S58, Streptomyces turgidiscabies T45, and Streptomyces acidiscabies a10, the Pathogens of Potato Common Scab, Isolated in Japan.</title>
        <authorList>
            <person name="Tomihama T."/>
            <person name="Nishi Y."/>
            <person name="Sakai M."/>
            <person name="Ikenaga M."/>
            <person name="Okubo T."/>
            <person name="Ikeda S."/>
        </authorList>
    </citation>
    <scope>NUCLEOTIDE SEQUENCE [LARGE SCALE GENOMIC DNA]</scope>
    <source>
        <strain evidence="1 2">S58</strain>
    </source>
</reference>
<comment type="caution">
    <text evidence="1">The sequence shown here is derived from an EMBL/GenBank/DDBJ whole genome shotgun (WGS) entry which is preliminary data.</text>
</comment>
<name>A0A117ED32_STRSC</name>
<gene>
    <name evidence="1" type="ORF">SsS58_02237</name>
</gene>